<comment type="caution">
    <text evidence="2">The sequence shown here is derived from an EMBL/GenBank/DDBJ whole genome shotgun (WGS) entry which is preliminary data.</text>
</comment>
<accession>A0AAD7EGF9</accession>
<evidence type="ECO:0000313" key="2">
    <source>
        <dbReference type="EMBL" id="KAJ7319222.1"/>
    </source>
</evidence>
<sequence length="458" mass="47937">MDRPPYSPADRTTRGRRRGRLEHLSCLRHGPSPPTPGAALATPAPILLSSASLTLPPKWLLTSALPPYGFTANTGTVLLLVENEPPTCSGAGGGRPTRRESEGAGEGAGGEGHGADAPIARAEAFSPRRGDACRPREGEPTDGRAPRFEGVSGARSTTLTHALTASAPAPAAAEASDAGNGGLRGPENTLAASALAAGTLREKSGRAYVPSSRAVHPCQRGQGGDAVVVLLKDIRCHASDAGDEGGCGTASVAAGKTFRMRKEGRARTARTVPSGMNGGSEIGKLQSRGHAERKRRLAIHTTPEFRKEILTITTSSSPPPRSQIAASPAPALAPYPRLPVEVTTEGVAIADEDETSFVADEDSWEHGPPANLRWASNVLDDASPTSNTQFLSQNAPLWIIVRTGKLNQGQPAVEEGMGVSAYVTCRYAAIRFDLRLRDSLLEYEKLRATQAKLVNAGP</sequence>
<organism evidence="2 3">
    <name type="scientific">Mycena albidolilacea</name>
    <dbReference type="NCBI Taxonomy" id="1033008"/>
    <lineage>
        <taxon>Eukaryota</taxon>
        <taxon>Fungi</taxon>
        <taxon>Dikarya</taxon>
        <taxon>Basidiomycota</taxon>
        <taxon>Agaricomycotina</taxon>
        <taxon>Agaricomycetes</taxon>
        <taxon>Agaricomycetidae</taxon>
        <taxon>Agaricales</taxon>
        <taxon>Marasmiineae</taxon>
        <taxon>Mycenaceae</taxon>
        <taxon>Mycena</taxon>
    </lineage>
</organism>
<proteinExistence type="predicted"/>
<dbReference type="Proteomes" id="UP001218218">
    <property type="component" value="Unassembled WGS sequence"/>
</dbReference>
<gene>
    <name evidence="2" type="ORF">DFH08DRAFT_819170</name>
</gene>
<evidence type="ECO:0000313" key="3">
    <source>
        <dbReference type="Proteomes" id="UP001218218"/>
    </source>
</evidence>
<feature type="region of interest" description="Disordered" evidence="1">
    <location>
        <begin position="260"/>
        <end position="294"/>
    </location>
</feature>
<protein>
    <submittedName>
        <fullName evidence="2">Uncharacterized protein</fullName>
    </submittedName>
</protein>
<feature type="compositionally biased region" description="Basic and acidic residues" evidence="1">
    <location>
        <begin position="126"/>
        <end position="147"/>
    </location>
</feature>
<dbReference type="AlphaFoldDB" id="A0AAD7EGF9"/>
<feature type="region of interest" description="Disordered" evidence="1">
    <location>
        <begin position="1"/>
        <end position="41"/>
    </location>
</feature>
<keyword evidence="3" id="KW-1185">Reference proteome</keyword>
<evidence type="ECO:0000256" key="1">
    <source>
        <dbReference type="SAM" id="MobiDB-lite"/>
    </source>
</evidence>
<name>A0AAD7EGF9_9AGAR</name>
<reference evidence="2" key="1">
    <citation type="submission" date="2023-03" db="EMBL/GenBank/DDBJ databases">
        <title>Massive genome expansion in bonnet fungi (Mycena s.s.) driven by repeated elements and novel gene families across ecological guilds.</title>
        <authorList>
            <consortium name="Lawrence Berkeley National Laboratory"/>
            <person name="Harder C.B."/>
            <person name="Miyauchi S."/>
            <person name="Viragh M."/>
            <person name="Kuo A."/>
            <person name="Thoen E."/>
            <person name="Andreopoulos B."/>
            <person name="Lu D."/>
            <person name="Skrede I."/>
            <person name="Drula E."/>
            <person name="Henrissat B."/>
            <person name="Morin E."/>
            <person name="Kohler A."/>
            <person name="Barry K."/>
            <person name="LaButti K."/>
            <person name="Morin E."/>
            <person name="Salamov A."/>
            <person name="Lipzen A."/>
            <person name="Mereny Z."/>
            <person name="Hegedus B."/>
            <person name="Baldrian P."/>
            <person name="Stursova M."/>
            <person name="Weitz H."/>
            <person name="Taylor A."/>
            <person name="Grigoriev I.V."/>
            <person name="Nagy L.G."/>
            <person name="Martin F."/>
            <person name="Kauserud H."/>
        </authorList>
    </citation>
    <scope>NUCLEOTIDE SEQUENCE</scope>
    <source>
        <strain evidence="2">CBHHK002</strain>
    </source>
</reference>
<dbReference type="EMBL" id="JARIHO010000054">
    <property type="protein sequence ID" value="KAJ7319222.1"/>
    <property type="molecule type" value="Genomic_DNA"/>
</dbReference>
<feature type="region of interest" description="Disordered" evidence="1">
    <location>
        <begin position="87"/>
        <end position="150"/>
    </location>
</feature>